<dbReference type="PROSITE" id="PS01124">
    <property type="entry name" value="HTH_ARAC_FAMILY_2"/>
    <property type="match status" value="1"/>
</dbReference>
<dbReference type="InterPro" id="IPR009057">
    <property type="entry name" value="Homeodomain-like_sf"/>
</dbReference>
<proteinExistence type="predicted"/>
<dbReference type="InterPro" id="IPR018060">
    <property type="entry name" value="HTH_AraC"/>
</dbReference>
<evidence type="ECO:0000259" key="3">
    <source>
        <dbReference type="PROSITE" id="PS01124"/>
    </source>
</evidence>
<dbReference type="SUPFAM" id="SSF52317">
    <property type="entry name" value="Class I glutamine amidotransferase-like"/>
    <property type="match status" value="1"/>
</dbReference>
<dbReference type="GeneID" id="76523890"/>
<organism evidence="4 5">
    <name type="scientific">Proteus penneri</name>
    <dbReference type="NCBI Taxonomy" id="102862"/>
    <lineage>
        <taxon>Bacteria</taxon>
        <taxon>Pseudomonadati</taxon>
        <taxon>Pseudomonadota</taxon>
        <taxon>Gammaproteobacteria</taxon>
        <taxon>Enterobacterales</taxon>
        <taxon>Morganellaceae</taxon>
        <taxon>Proteus</taxon>
    </lineage>
</organism>
<keyword evidence="1" id="KW-0805">Transcription regulation</keyword>
<keyword evidence="2" id="KW-0804">Transcription</keyword>
<sequence>MLKIGLIVYPHFQSFSLSVASVFEYANLLSQQKLYDFQIYSDQGGLIHASYGITVDSAPLLPTSDYDTLIISGDYRAGFGSDTLISILKDISVNTRRMASVCSGAFLLAKAGLLKNKRVTTHWLHAKKFRQDFPDVILEEDKIFIIDDNIWTSAGMSAGIDLALAMVENDFGQDLARNIARKLVLYHRRGSAQSQFSALLDLDAKTDRIQKTLTYAKENINGDLSVETLAQIANLSPRQFSRIFRSETGQSPAKAIEQLRVEEARMRIETTMNSLEIIARETGFGDRERMRQAFLRAFDQSPQTIQRIFHQ</sequence>
<gene>
    <name evidence="4" type="ORF">JFQ69_06605</name>
</gene>
<evidence type="ECO:0000313" key="5">
    <source>
        <dbReference type="Proteomes" id="UP000619976"/>
    </source>
</evidence>
<keyword evidence="5" id="KW-1185">Reference proteome</keyword>
<evidence type="ECO:0000313" key="4">
    <source>
        <dbReference type="EMBL" id="MBJ2117329.1"/>
    </source>
</evidence>
<dbReference type="PANTHER" id="PTHR43130">
    <property type="entry name" value="ARAC-FAMILY TRANSCRIPTIONAL REGULATOR"/>
    <property type="match status" value="1"/>
</dbReference>
<dbReference type="InterPro" id="IPR029062">
    <property type="entry name" value="Class_I_gatase-like"/>
</dbReference>
<name>A0ABS0W1Z6_9GAMM</name>
<dbReference type="CDD" id="cd03137">
    <property type="entry name" value="GATase1_AraC_1"/>
    <property type="match status" value="1"/>
</dbReference>
<dbReference type="Gene3D" id="1.10.10.60">
    <property type="entry name" value="Homeodomain-like"/>
    <property type="match status" value="1"/>
</dbReference>
<dbReference type="InterPro" id="IPR052158">
    <property type="entry name" value="INH-QAR"/>
</dbReference>
<evidence type="ECO:0000256" key="2">
    <source>
        <dbReference type="ARBA" id="ARBA00023163"/>
    </source>
</evidence>
<reference evidence="4 5" key="1">
    <citation type="submission" date="2020-12" db="EMBL/GenBank/DDBJ databases">
        <title>Enhanced detection system for hospital associated transmission using whole genome sequencing surveillance.</title>
        <authorList>
            <person name="Harrison L.H."/>
            <person name="Van Tyne D."/>
            <person name="Marsh J.W."/>
            <person name="Griffith M.P."/>
            <person name="Snyder D.J."/>
            <person name="Cooper V.S."/>
            <person name="Mustapha M."/>
        </authorList>
    </citation>
    <scope>NUCLEOTIDE SEQUENCE [LARGE SCALE GENOMIC DNA]</scope>
    <source>
        <strain evidence="4 5">PR00195</strain>
    </source>
</reference>
<protein>
    <submittedName>
        <fullName evidence="4">GlxA family transcriptional regulator</fullName>
    </submittedName>
</protein>
<accession>A0ABS0W1Z6</accession>
<dbReference type="Pfam" id="PF12833">
    <property type="entry name" value="HTH_18"/>
    <property type="match status" value="1"/>
</dbReference>
<dbReference type="RefSeq" id="WP_109400180.1">
    <property type="nucleotide sequence ID" value="NZ_CAXOKJ010000010.1"/>
</dbReference>
<dbReference type="SMART" id="SM00342">
    <property type="entry name" value="HTH_ARAC"/>
    <property type="match status" value="1"/>
</dbReference>
<dbReference type="Pfam" id="PF01965">
    <property type="entry name" value="DJ-1_PfpI"/>
    <property type="match status" value="1"/>
</dbReference>
<evidence type="ECO:0000256" key="1">
    <source>
        <dbReference type="ARBA" id="ARBA00023015"/>
    </source>
</evidence>
<dbReference type="InterPro" id="IPR002818">
    <property type="entry name" value="DJ-1/PfpI"/>
</dbReference>
<dbReference type="Gene3D" id="3.40.50.880">
    <property type="match status" value="1"/>
</dbReference>
<dbReference type="PANTHER" id="PTHR43130:SF3">
    <property type="entry name" value="HTH-TYPE TRANSCRIPTIONAL REGULATOR RV1931C"/>
    <property type="match status" value="1"/>
</dbReference>
<dbReference type="SUPFAM" id="SSF46689">
    <property type="entry name" value="Homeodomain-like"/>
    <property type="match status" value="2"/>
</dbReference>
<dbReference type="Proteomes" id="UP000619976">
    <property type="component" value="Unassembled WGS sequence"/>
</dbReference>
<dbReference type="EMBL" id="JAEKCB010000002">
    <property type="protein sequence ID" value="MBJ2117329.1"/>
    <property type="molecule type" value="Genomic_DNA"/>
</dbReference>
<comment type="caution">
    <text evidence="4">The sequence shown here is derived from an EMBL/GenBank/DDBJ whole genome shotgun (WGS) entry which is preliminary data.</text>
</comment>
<feature type="domain" description="HTH araC/xylS-type" evidence="3">
    <location>
        <begin position="210"/>
        <end position="308"/>
    </location>
</feature>